<dbReference type="AlphaFoldDB" id="A0AAW2I6D4"/>
<comment type="caution">
    <text evidence="3">The sequence shown here is derived from an EMBL/GenBank/DDBJ whole genome shotgun (WGS) entry which is preliminary data.</text>
</comment>
<sequence length="1049" mass="119047">MEKDGNGDHTPLSSKNGTGELESLGILLPPLQQQPAPVTRFSPNSLRRILMTATVIAFIVIVLVVTAVAAASHMRQTDILKDDPDHFDVPAKPQEQHNADCNFEMELRRVYNKIMDKHKPEELKGIFDYLENDTSDMETVDDLRAFLASEEIILHNLDLTGKDVDTTVRLTRELHSWYTYLSDLKTNLTKYRNRATGLKLSHDFKMNLRKSRELDKLLEEWTRPMTVSKRGNLLMFKGNIILLSEVRNYLEVLSLGKRKIFIFASHILYLDSDIVIPGIDIALIAPKWSFTKLVTVFTSGLNAVQHQRRTAPPGEDGLPGKRGGDGGHFLGIGDFDGSYLRVYNDGGNGGDGQNGANGRDGTNATDTSDPYRCKIHIEDMKDKYGEVLSYYKVYDSLSCGENGTDGGAPGEGGDGGITILMDFKKDVKYDSGRRGSYGSAGKGGTAGRGAASACYFYAEMKKTKMYPATVPVCGTRAPSGFSGRDGFNSIRHHHARPQFFAYALQEYRSYAREEYSNGSREIMHFLEKLDELENVTQAEDMRTELSSIARTEDVGFYNSLNKRIDKALNHSGSSREKVLLTYLRVLSFGKMLELKRNLDNLIIVDLDVFLEKVHNDLERADFVYVDHSLPILMNLVDSKVDNLMDSLHRWTAKCKKMSENHNADLKRMAELTYFTARALEMALVGLPGDKTGITVLEKPTTPKGPKTSTTRFLRRESRLLQELNSDVVGRLKSIKRLLKSLNNLYSPESEFSSFPFEVDYLESILHLRRTVEEKKKFKMCIDDAHSMHISISVHDAGVEIVRKQIFDLLVTSQYNDAVSVFRQWVFPHMSEYEQSLPKNVTAEGARNGISLLRKWIKEYKSTITPYDKYIREAIFSWNNSVGEYYKWYNGEIRSDLAELFRGKKVVLTADVENNHIYTKNAIKFRTVRIEFQSKYDEVTLKKLLKDVQVEMKHSGYSYYYYNGQTYLQTGEEFDLHYSYELSSDNEPNNCNMVYKKLLNGPAVFSPYTSWSLQLRGVSESLIKFVDYTDIVLVGSGSYVEVVNPEPGFN</sequence>
<dbReference type="EMBL" id="JARGDH010000002">
    <property type="protein sequence ID" value="KAL0277531.1"/>
    <property type="molecule type" value="Genomic_DNA"/>
</dbReference>
<feature type="transmembrane region" description="Helical" evidence="2">
    <location>
        <begin position="49"/>
        <end position="71"/>
    </location>
</feature>
<name>A0AAW2I6D4_9NEOP</name>
<keyword evidence="2" id="KW-0812">Transmembrane</keyword>
<keyword evidence="2" id="KW-1133">Transmembrane helix</keyword>
<gene>
    <name evidence="3" type="ORF">PYX00_004781</name>
</gene>
<reference evidence="3" key="1">
    <citation type="journal article" date="2024" name="Gigascience">
        <title>Chromosome-level genome of the poultry shaft louse Menopon gallinae provides insight into the host-switching and adaptive evolution of parasitic lice.</title>
        <authorList>
            <person name="Xu Y."/>
            <person name="Ma L."/>
            <person name="Liu S."/>
            <person name="Liang Y."/>
            <person name="Liu Q."/>
            <person name="He Z."/>
            <person name="Tian L."/>
            <person name="Duan Y."/>
            <person name="Cai W."/>
            <person name="Li H."/>
            <person name="Song F."/>
        </authorList>
    </citation>
    <scope>NUCLEOTIDE SEQUENCE</scope>
    <source>
        <strain evidence="3">Cailab_2023a</strain>
    </source>
</reference>
<keyword evidence="2" id="KW-0472">Membrane</keyword>
<evidence type="ECO:0000313" key="3">
    <source>
        <dbReference type="EMBL" id="KAL0277531.1"/>
    </source>
</evidence>
<accession>A0AAW2I6D4</accession>
<evidence type="ECO:0000256" key="1">
    <source>
        <dbReference type="SAM" id="MobiDB-lite"/>
    </source>
</evidence>
<evidence type="ECO:0000256" key="2">
    <source>
        <dbReference type="SAM" id="Phobius"/>
    </source>
</evidence>
<organism evidence="3">
    <name type="scientific">Menopon gallinae</name>
    <name type="common">poultry shaft louse</name>
    <dbReference type="NCBI Taxonomy" id="328185"/>
    <lineage>
        <taxon>Eukaryota</taxon>
        <taxon>Metazoa</taxon>
        <taxon>Ecdysozoa</taxon>
        <taxon>Arthropoda</taxon>
        <taxon>Hexapoda</taxon>
        <taxon>Insecta</taxon>
        <taxon>Pterygota</taxon>
        <taxon>Neoptera</taxon>
        <taxon>Paraneoptera</taxon>
        <taxon>Psocodea</taxon>
        <taxon>Troctomorpha</taxon>
        <taxon>Phthiraptera</taxon>
        <taxon>Amblycera</taxon>
        <taxon>Menoponidae</taxon>
        <taxon>Menopon</taxon>
    </lineage>
</organism>
<feature type="region of interest" description="Disordered" evidence="1">
    <location>
        <begin position="349"/>
        <end position="369"/>
    </location>
</feature>
<protein>
    <submittedName>
        <fullName evidence="3">Uncharacterized protein</fullName>
    </submittedName>
</protein>
<proteinExistence type="predicted"/>